<dbReference type="Pfam" id="PF17246">
    <property type="entry name" value="CDC24_OB1"/>
    <property type="match status" value="1"/>
</dbReference>
<feature type="domain" description="Cell division control protein 24 OB" evidence="3">
    <location>
        <begin position="161"/>
        <end position="229"/>
    </location>
</feature>
<evidence type="ECO:0008006" key="7">
    <source>
        <dbReference type="Google" id="ProtNLM"/>
    </source>
</evidence>
<dbReference type="InterPro" id="IPR006015">
    <property type="entry name" value="Universal_stress_UspA"/>
</dbReference>
<dbReference type="InterPro" id="IPR006016">
    <property type="entry name" value="UspA"/>
</dbReference>
<dbReference type="InterPro" id="IPR012340">
    <property type="entry name" value="NA-bd_OB-fold"/>
</dbReference>
<feature type="domain" description="Cell division control protein 24 OB" evidence="2">
    <location>
        <begin position="476"/>
        <end position="671"/>
    </location>
</feature>
<dbReference type="AlphaFoldDB" id="A0AAP0JMW2"/>
<evidence type="ECO:0000313" key="5">
    <source>
        <dbReference type="EMBL" id="KAK9136684.1"/>
    </source>
</evidence>
<dbReference type="FunFam" id="3.40.50.620:FF:000206">
    <property type="entry name" value="Universal stress protein family protein"/>
    <property type="match status" value="1"/>
</dbReference>
<feature type="domain" description="Cell division control protein 24 OB" evidence="4">
    <location>
        <begin position="20"/>
        <end position="154"/>
    </location>
</feature>
<dbReference type="Gene3D" id="3.40.50.620">
    <property type="entry name" value="HUPs"/>
    <property type="match status" value="1"/>
</dbReference>
<feature type="domain" description="Cell division control protein 24 OB" evidence="3">
    <location>
        <begin position="253"/>
        <end position="358"/>
    </location>
</feature>
<dbReference type="Gene3D" id="2.40.50.140">
    <property type="entry name" value="Nucleic acid-binding proteins"/>
    <property type="match status" value="1"/>
</dbReference>
<dbReference type="InterPro" id="IPR035201">
    <property type="entry name" value="Cdc24_OB1"/>
</dbReference>
<dbReference type="Pfam" id="PF17244">
    <property type="entry name" value="CDC24_OB3"/>
    <property type="match status" value="1"/>
</dbReference>
<dbReference type="InterPro" id="IPR035203">
    <property type="entry name" value="Cdc24_OB3"/>
</dbReference>
<proteinExistence type="predicted"/>
<organism evidence="5 6">
    <name type="scientific">Stephania japonica</name>
    <dbReference type="NCBI Taxonomy" id="461633"/>
    <lineage>
        <taxon>Eukaryota</taxon>
        <taxon>Viridiplantae</taxon>
        <taxon>Streptophyta</taxon>
        <taxon>Embryophyta</taxon>
        <taxon>Tracheophyta</taxon>
        <taxon>Spermatophyta</taxon>
        <taxon>Magnoliopsida</taxon>
        <taxon>Ranunculales</taxon>
        <taxon>Menispermaceae</taxon>
        <taxon>Menispermoideae</taxon>
        <taxon>Cissampelideae</taxon>
        <taxon>Stephania</taxon>
    </lineage>
</organism>
<dbReference type="EMBL" id="JBBNAE010000003">
    <property type="protein sequence ID" value="KAK9136684.1"/>
    <property type="molecule type" value="Genomic_DNA"/>
</dbReference>
<dbReference type="PANTHER" id="PTHR36033:SF1">
    <property type="entry name" value="NUCLEIC ACID-BINDING PROTEINS SUPERFAMILY"/>
    <property type="match status" value="1"/>
</dbReference>
<name>A0AAP0JMW2_9MAGN</name>
<gene>
    <name evidence="5" type="ORF">Sjap_007278</name>
</gene>
<sequence length="1167" mass="130259">MKSKSSYSSARPIGEEEDAFLGFVDYARSVLLSSVNDRSESADHEEHSVGRGGGGGGPPWSWIVSRILKTCSAYSSGVTSAILLSELSQAWDGQNRTGAPKKRPGCLTQLMKKKQKRTKLMNTVTIDSIYEKNFLSANSILEAVVVDVFLLTGTSIYMLSLGDIWSSSTIDLYLHRRYYDLVDLESPENGILKKGREVFLTGCCLRAAVRGSGHLQLLPTEYMVILLDEMLQAVIHQFEACGCSLRPMTWMPLLALTAAAFMVLGWNQDEDAMLLGAQFCSDNFSSISLDAVKDGISFSFYARSVVMVLHHVIFWLNLWWHIEKLVASPGMIESIGLTEVQGQCGNIQRKQITLVDSDGSKLRFLLWGYQVVLANLFSVGSMLAIDRPFIAMASDCNIETCEEFCIEYGSATQLYLVPFIHHKEQVFLASQTWHLGSKSLDGSSQHLIRASQVVLPCDSLGTVDFSNYPFRSFVMDIHDKMTGVSLYGIVTDIYRERSTKETIFILRIEDTTGAVTAKLQFVKSWLEVSWFEQNSGASFVNLSCVPALLNSSCLHKLSFLSDLSILSHLTYTCNVRLDHIEHHHVQRRFLHVSCGHLVNEKSDGLMECSFCQCTSVGEVTRTCHVKTTLADESAKVFAWCTGQTASELLQISAEEFCELPEEEQAMYLYTLENERFTVAIVNSNWKASEDGHSSTPENDTATWEIVRFEWLKFVCGGAKQTAKMAAVGFSDSKISLICHLLPCVVQHPRMKCAAVYGTYSSGSRSKEKVSLVSACASRKISIKGHTSFNSNHDDQPFDETKPDKAVQPAQATSRITNDCVITINEKVDKSPGDPSLKDMERHKWRLLRHVLDRTGLHLEFLLQAMVDLDGVKQERHPQLPMHCVTMLTNAGVKFLRKKSDKFMDIDRTRDVQQLRYSGIIVHVLGSEEEVAALFNKLCREIAFDVNHSYLAGVSADVNNYFHTKWHRTCSGSFNIVEQLTGEERPIKTQSLERESVQSLERSEMEHERRVGVAVDFSPCSHKALKWAVENIVRDGDHLVLVTVRPEGNYEEGEAQLWATTGSPFVPLSEFCDPVVMKKYGVKPNPETLDILTTVARQKEVVVVVKIYWGDPREKICEAIDNIPLSCLVIGSRGLGKLKRALLGSVSAHVVNTASCPVTVVKNTGHEN</sequence>
<evidence type="ECO:0000259" key="4">
    <source>
        <dbReference type="Pfam" id="PF17246"/>
    </source>
</evidence>
<dbReference type="InterPro" id="IPR035200">
    <property type="entry name" value="Cdc24_OB2"/>
</dbReference>
<dbReference type="Pfam" id="PF00582">
    <property type="entry name" value="Usp"/>
    <property type="match status" value="1"/>
</dbReference>
<dbReference type="Pfam" id="PF17245">
    <property type="entry name" value="CDC24_OB2"/>
    <property type="match status" value="2"/>
</dbReference>
<dbReference type="PRINTS" id="PR01438">
    <property type="entry name" value="UNVRSLSTRESS"/>
</dbReference>
<dbReference type="Pfam" id="PF03140">
    <property type="entry name" value="DUF247"/>
    <property type="match status" value="1"/>
</dbReference>
<protein>
    <recommendedName>
        <fullName evidence="7">UspA domain-containing protein</fullName>
    </recommendedName>
</protein>
<reference evidence="5 6" key="1">
    <citation type="submission" date="2024-01" db="EMBL/GenBank/DDBJ databases">
        <title>Genome assemblies of Stephania.</title>
        <authorList>
            <person name="Yang L."/>
        </authorList>
    </citation>
    <scope>NUCLEOTIDE SEQUENCE [LARGE SCALE GENOMIC DNA]</scope>
    <source>
        <strain evidence="5">QJT</strain>
        <tissue evidence="5">Leaf</tissue>
    </source>
</reference>
<evidence type="ECO:0000259" key="2">
    <source>
        <dbReference type="Pfam" id="PF17244"/>
    </source>
</evidence>
<evidence type="ECO:0000259" key="3">
    <source>
        <dbReference type="Pfam" id="PF17245"/>
    </source>
</evidence>
<feature type="domain" description="UspA" evidence="1">
    <location>
        <begin position="1008"/>
        <end position="1161"/>
    </location>
</feature>
<dbReference type="CDD" id="cd23659">
    <property type="entry name" value="USP_At3g01520-like"/>
    <property type="match status" value="1"/>
</dbReference>
<dbReference type="InterPro" id="IPR014729">
    <property type="entry name" value="Rossmann-like_a/b/a_fold"/>
</dbReference>
<keyword evidence="6" id="KW-1185">Reference proteome</keyword>
<dbReference type="PANTHER" id="PTHR36033">
    <property type="entry name" value="NUCLEIC ACID-BINDING PROTEINS SUPERFAMILY"/>
    <property type="match status" value="1"/>
</dbReference>
<evidence type="ECO:0000259" key="1">
    <source>
        <dbReference type="Pfam" id="PF00582"/>
    </source>
</evidence>
<dbReference type="InterPro" id="IPR004158">
    <property type="entry name" value="DUF247_pln"/>
</dbReference>
<dbReference type="SUPFAM" id="SSF52402">
    <property type="entry name" value="Adenine nucleotide alpha hydrolases-like"/>
    <property type="match status" value="1"/>
</dbReference>
<dbReference type="SUPFAM" id="SSF50249">
    <property type="entry name" value="Nucleic acid-binding proteins"/>
    <property type="match status" value="1"/>
</dbReference>
<evidence type="ECO:0000313" key="6">
    <source>
        <dbReference type="Proteomes" id="UP001417504"/>
    </source>
</evidence>
<dbReference type="Proteomes" id="UP001417504">
    <property type="component" value="Unassembled WGS sequence"/>
</dbReference>
<accession>A0AAP0JMW2</accession>
<comment type="caution">
    <text evidence="5">The sequence shown here is derived from an EMBL/GenBank/DDBJ whole genome shotgun (WGS) entry which is preliminary data.</text>
</comment>